<evidence type="ECO:0000313" key="6">
    <source>
        <dbReference type="Proteomes" id="UP000629870"/>
    </source>
</evidence>
<dbReference type="RefSeq" id="WP_139401157.1">
    <property type="nucleotide sequence ID" value="NZ_JACHEW010000005.1"/>
</dbReference>
<evidence type="ECO:0000256" key="2">
    <source>
        <dbReference type="SAM" id="Phobius"/>
    </source>
</evidence>
<accession>A0A5C4Y8D3</accession>
<feature type="transmembrane region" description="Helical" evidence="2">
    <location>
        <begin position="81"/>
        <end position="103"/>
    </location>
</feature>
<feature type="transmembrane region" description="Helical" evidence="2">
    <location>
        <begin position="6"/>
        <end position="27"/>
    </location>
</feature>
<evidence type="ECO:0000313" key="5">
    <source>
        <dbReference type="Proteomes" id="UP000313988"/>
    </source>
</evidence>
<evidence type="ECO:0000313" key="3">
    <source>
        <dbReference type="EMBL" id="MBB6016078.1"/>
    </source>
</evidence>
<comment type="caution">
    <text evidence="4">The sequence shown here is derived from an EMBL/GenBank/DDBJ whole genome shotgun (WGS) entry which is preliminary data.</text>
</comment>
<keyword evidence="6" id="KW-1185">Reference proteome</keyword>
<name>A0A5C4Y8D3_9DEIO</name>
<evidence type="ECO:0000313" key="4">
    <source>
        <dbReference type="EMBL" id="TNM72107.1"/>
    </source>
</evidence>
<feature type="transmembrane region" description="Helical" evidence="2">
    <location>
        <begin position="115"/>
        <end position="137"/>
    </location>
</feature>
<reference evidence="3 6" key="2">
    <citation type="submission" date="2020-08" db="EMBL/GenBank/DDBJ databases">
        <title>Genomic Encyclopedia of Type Strains, Phase IV (KMG-IV): sequencing the most valuable type-strain genomes for metagenomic binning, comparative biology and taxonomic classification.</title>
        <authorList>
            <person name="Goeker M."/>
        </authorList>
    </citation>
    <scope>NUCLEOTIDE SEQUENCE [LARGE SCALE GENOMIC DNA]</scope>
    <source>
        <strain evidence="3 6">DSM 12027</strain>
    </source>
</reference>
<sequence>MADISLNVLSAMITPAVLISGAGTLIMSTSTRVGRATDRVRHLTARFRLLVSAEGQQEPRAREEKRMIVRQLPRLARRTRLLVRAMTALYLAVALLVLTSILIGGSALLGEISGVLPVLLAVAGSASLAYAALLLSFETRLSARTTREEMDFLVGLGEHYSALYDDTYPDVAVEAGSAPPASEPRSQKSPEQT</sequence>
<keyword evidence="2" id="KW-1133">Transmembrane helix</keyword>
<dbReference type="EMBL" id="JACHEW010000005">
    <property type="protein sequence ID" value="MBB6016078.1"/>
    <property type="molecule type" value="Genomic_DNA"/>
</dbReference>
<dbReference type="Proteomes" id="UP000313988">
    <property type="component" value="Unassembled WGS sequence"/>
</dbReference>
<dbReference type="InterPro" id="IPR021279">
    <property type="entry name" value="DUF2721"/>
</dbReference>
<reference evidence="4 5" key="1">
    <citation type="submission" date="2019-06" db="EMBL/GenBank/DDBJ databases">
        <title>Genome sequence of Deinococcus radiopugnans ATCC 19172.</title>
        <authorList>
            <person name="Maclea K.S."/>
            <person name="Maynard C.R."/>
        </authorList>
    </citation>
    <scope>NUCLEOTIDE SEQUENCE [LARGE SCALE GENOMIC DNA]</scope>
    <source>
        <strain evidence="4 5">ATCC 19172</strain>
    </source>
</reference>
<organism evidence="4 5">
    <name type="scientific">Deinococcus radiopugnans ATCC 19172</name>
    <dbReference type="NCBI Taxonomy" id="585398"/>
    <lineage>
        <taxon>Bacteria</taxon>
        <taxon>Thermotogati</taxon>
        <taxon>Deinococcota</taxon>
        <taxon>Deinococci</taxon>
        <taxon>Deinococcales</taxon>
        <taxon>Deinococcaceae</taxon>
        <taxon>Deinococcus</taxon>
    </lineage>
</organism>
<gene>
    <name evidence="4" type="ORF">FHR04_04535</name>
    <name evidence="3" type="ORF">HNQ04_001316</name>
</gene>
<dbReference type="Pfam" id="PF11026">
    <property type="entry name" value="DUF2721"/>
    <property type="match status" value="1"/>
</dbReference>
<keyword evidence="2" id="KW-0472">Membrane</keyword>
<dbReference type="AlphaFoldDB" id="A0A5C4Y8D3"/>
<evidence type="ECO:0000256" key="1">
    <source>
        <dbReference type="SAM" id="MobiDB-lite"/>
    </source>
</evidence>
<keyword evidence="2" id="KW-0812">Transmembrane</keyword>
<dbReference type="Proteomes" id="UP000629870">
    <property type="component" value="Unassembled WGS sequence"/>
</dbReference>
<proteinExistence type="predicted"/>
<feature type="region of interest" description="Disordered" evidence="1">
    <location>
        <begin position="172"/>
        <end position="193"/>
    </location>
</feature>
<protein>
    <submittedName>
        <fullName evidence="4">DUF2721 domain-containing protein</fullName>
    </submittedName>
</protein>
<dbReference type="OrthoDB" id="66571at2"/>
<dbReference type="EMBL" id="VDMO01000004">
    <property type="protein sequence ID" value="TNM72107.1"/>
    <property type="molecule type" value="Genomic_DNA"/>
</dbReference>